<reference evidence="1" key="2">
    <citation type="submission" date="2021-01" db="EMBL/GenBank/DDBJ databases">
        <authorList>
            <person name="Schikora-Tamarit M.A."/>
        </authorList>
    </citation>
    <scope>NUCLEOTIDE SEQUENCE</scope>
    <source>
        <strain evidence="1">CBS6075</strain>
    </source>
</reference>
<dbReference type="RefSeq" id="XP_046064065.1">
    <property type="nucleotide sequence ID" value="XM_046201886.1"/>
</dbReference>
<evidence type="ECO:0000313" key="2">
    <source>
        <dbReference type="Proteomes" id="UP000769157"/>
    </source>
</evidence>
<dbReference type="EMBL" id="JAEUBE010000087">
    <property type="protein sequence ID" value="KAH3670640.1"/>
    <property type="molecule type" value="Genomic_DNA"/>
</dbReference>
<evidence type="ECO:0000313" key="1">
    <source>
        <dbReference type="EMBL" id="KAH3670640.1"/>
    </source>
</evidence>
<keyword evidence="2" id="KW-1185">Reference proteome</keyword>
<name>A0A9P8T9T6_9ASCO</name>
<protein>
    <submittedName>
        <fullName evidence="1">Uncharacterized protein</fullName>
    </submittedName>
</protein>
<comment type="caution">
    <text evidence="1">The sequence shown here is derived from an EMBL/GenBank/DDBJ whole genome shotgun (WGS) entry which is preliminary data.</text>
</comment>
<dbReference type="Proteomes" id="UP000769157">
    <property type="component" value="Unassembled WGS sequence"/>
</dbReference>
<gene>
    <name evidence="1" type="ORF">OGAPHI_001155</name>
</gene>
<reference evidence="1" key="1">
    <citation type="journal article" date="2021" name="Open Biol.">
        <title>Shared evolutionary footprints suggest mitochondrial oxidative damage underlies multiple complex I losses in fungi.</title>
        <authorList>
            <person name="Schikora-Tamarit M.A."/>
            <person name="Marcet-Houben M."/>
            <person name="Nosek J."/>
            <person name="Gabaldon T."/>
        </authorList>
    </citation>
    <scope>NUCLEOTIDE SEQUENCE</scope>
    <source>
        <strain evidence="1">CBS6075</strain>
    </source>
</reference>
<sequence>MFGNADDSLILGSVFAGSSSSITTSSFFTSDSSSNMDRTRCLCGGACTTGLRPWYRSLTGVSYTDDPRVSVRSGLTVSWVFWRTNSCLNWSASESEYVSDLSSVWRVESDPEDETDRSELLSESWSSCCCHENRSSCDEYDAVSALSCATDTLSEVLSKEVSLASRESKSVSFVASASSSNSPMNSSLYSGSLPGSDSVSSPFAKSSIDREISSTQFTGAATACSCSCSCWCSLLLRFSSAKPGCSSANLRSFN</sequence>
<proteinExistence type="predicted"/>
<dbReference type="AlphaFoldDB" id="A0A9P8T9T6"/>
<organism evidence="1 2">
    <name type="scientific">Ogataea philodendri</name>
    <dbReference type="NCBI Taxonomy" id="1378263"/>
    <lineage>
        <taxon>Eukaryota</taxon>
        <taxon>Fungi</taxon>
        <taxon>Dikarya</taxon>
        <taxon>Ascomycota</taxon>
        <taxon>Saccharomycotina</taxon>
        <taxon>Pichiomycetes</taxon>
        <taxon>Pichiales</taxon>
        <taxon>Pichiaceae</taxon>
        <taxon>Ogataea</taxon>
    </lineage>
</organism>
<dbReference type="GeneID" id="70233123"/>
<accession>A0A9P8T9T6</accession>